<dbReference type="Proteomes" id="UP000003340">
    <property type="component" value="Unassembled WGS sequence"/>
</dbReference>
<comment type="caution">
    <text evidence="1">The sequence shown here is derived from an EMBL/GenBank/DDBJ whole genome shotgun (WGS) entry which is preliminary data.</text>
</comment>
<protein>
    <submittedName>
        <fullName evidence="1">Uncharacterized protein</fullName>
    </submittedName>
</protein>
<dbReference type="EMBL" id="ACEC01000002">
    <property type="protein sequence ID" value="EEG32289.1"/>
    <property type="molecule type" value="Genomic_DNA"/>
</dbReference>
<evidence type="ECO:0000313" key="1">
    <source>
        <dbReference type="EMBL" id="EEG32289.1"/>
    </source>
</evidence>
<proteinExistence type="predicted"/>
<reference evidence="1 2" key="2">
    <citation type="submission" date="2009-02" db="EMBL/GenBank/DDBJ databases">
        <title>Draft genome sequence of Clostridium methylpentosum (DSM 5476).</title>
        <authorList>
            <person name="Sudarsanam P."/>
            <person name="Ley R."/>
            <person name="Guruge J."/>
            <person name="Turnbaugh P.J."/>
            <person name="Mahowald M."/>
            <person name="Liep D."/>
            <person name="Gordon J."/>
        </authorList>
    </citation>
    <scope>NUCLEOTIDE SEQUENCE [LARGE SCALE GENOMIC DNA]</scope>
    <source>
        <strain evidence="1 2">DSM 5476</strain>
    </source>
</reference>
<accession>C0E8C4</accession>
<evidence type="ECO:0000313" key="2">
    <source>
        <dbReference type="Proteomes" id="UP000003340"/>
    </source>
</evidence>
<sequence>MEEAFKCKPFHKRFGIFTQTLSYFPSNCGKRPRRSNTKRGTHD</sequence>
<dbReference type="HOGENOM" id="CLU_3231805_0_0_9"/>
<keyword evidence="2" id="KW-1185">Reference proteome</keyword>
<dbReference type="AlphaFoldDB" id="C0E8C4"/>
<reference evidence="1 2" key="1">
    <citation type="submission" date="2009-01" db="EMBL/GenBank/DDBJ databases">
        <authorList>
            <person name="Fulton L."/>
            <person name="Clifton S."/>
            <person name="Fulton B."/>
            <person name="Xu J."/>
            <person name="Minx P."/>
            <person name="Pepin K.H."/>
            <person name="Johnson M."/>
            <person name="Bhonagiri V."/>
            <person name="Nash W.E."/>
            <person name="Mardis E.R."/>
            <person name="Wilson R.K."/>
        </authorList>
    </citation>
    <scope>NUCLEOTIDE SEQUENCE [LARGE SCALE GENOMIC DNA]</scope>
    <source>
        <strain evidence="1 2">DSM 5476</strain>
    </source>
</reference>
<name>C0E8C4_9FIRM</name>
<organism evidence="1 2">
    <name type="scientific">[Clostridium] methylpentosum DSM 5476</name>
    <dbReference type="NCBI Taxonomy" id="537013"/>
    <lineage>
        <taxon>Bacteria</taxon>
        <taxon>Bacillati</taxon>
        <taxon>Bacillota</taxon>
        <taxon>Clostridia</taxon>
        <taxon>Eubacteriales</taxon>
        <taxon>Oscillospiraceae</taxon>
        <taxon>Oscillospiraceae incertae sedis</taxon>
    </lineage>
</organism>
<gene>
    <name evidence="1" type="ORF">CLOSTMETH_00027</name>
</gene>
<dbReference type="STRING" id="537013.CLOSTMETH_00027"/>